<gene>
    <name evidence="2" type="ORF">KC717_00435</name>
</gene>
<name>A0A955L7R7_9BACT</name>
<comment type="caution">
    <text evidence="2">The sequence shown here is derived from an EMBL/GenBank/DDBJ whole genome shotgun (WGS) entry which is preliminary data.</text>
</comment>
<accession>A0A955L7R7</accession>
<evidence type="ECO:0000313" key="3">
    <source>
        <dbReference type="Proteomes" id="UP000754563"/>
    </source>
</evidence>
<keyword evidence="1" id="KW-1133">Transmembrane helix</keyword>
<reference evidence="2" key="2">
    <citation type="journal article" date="2021" name="Microbiome">
        <title>Successional dynamics and alternative stable states in a saline activated sludge microbial community over 9 years.</title>
        <authorList>
            <person name="Wang Y."/>
            <person name="Ye J."/>
            <person name="Ju F."/>
            <person name="Liu L."/>
            <person name="Boyd J.A."/>
            <person name="Deng Y."/>
            <person name="Parks D.H."/>
            <person name="Jiang X."/>
            <person name="Yin X."/>
            <person name="Woodcroft B.J."/>
            <person name="Tyson G.W."/>
            <person name="Hugenholtz P."/>
            <person name="Polz M.F."/>
            <person name="Zhang T."/>
        </authorList>
    </citation>
    <scope>NUCLEOTIDE SEQUENCE</scope>
    <source>
        <strain evidence="2">HKST-UBA11</strain>
    </source>
</reference>
<keyword evidence="1" id="KW-0812">Transmembrane</keyword>
<proteinExistence type="predicted"/>
<dbReference type="EMBL" id="JAGQLH010000003">
    <property type="protein sequence ID" value="MCA9385094.1"/>
    <property type="molecule type" value="Genomic_DNA"/>
</dbReference>
<sequence length="151" mass="17073">MKPWFIILIIVVIIGLIGWTMFKGTGKVDNRSTFEELDGYEYEFVSKDMTPEGSVIFIVESLSNSEPRAYAVETVDGGSILNLLINLNIVEPDFTLDYETTTSESILIELGGYRINPTTHRWRIFVDDKPVDRTSYTVNPGSTVVFLEEPL</sequence>
<evidence type="ECO:0000256" key="1">
    <source>
        <dbReference type="SAM" id="Phobius"/>
    </source>
</evidence>
<feature type="transmembrane region" description="Helical" evidence="1">
    <location>
        <begin position="6"/>
        <end position="22"/>
    </location>
</feature>
<protein>
    <submittedName>
        <fullName evidence="2">Uncharacterized protein</fullName>
    </submittedName>
</protein>
<organism evidence="2 3">
    <name type="scientific">Candidatus Dojkabacteria bacterium</name>
    <dbReference type="NCBI Taxonomy" id="2099670"/>
    <lineage>
        <taxon>Bacteria</taxon>
        <taxon>Candidatus Dojkabacteria</taxon>
    </lineage>
</organism>
<reference evidence="2" key="1">
    <citation type="submission" date="2020-04" db="EMBL/GenBank/DDBJ databases">
        <authorList>
            <person name="Zhang T."/>
        </authorList>
    </citation>
    <scope>NUCLEOTIDE SEQUENCE</scope>
    <source>
        <strain evidence="2">HKST-UBA11</strain>
    </source>
</reference>
<keyword evidence="1" id="KW-0472">Membrane</keyword>
<dbReference type="Proteomes" id="UP000754563">
    <property type="component" value="Unassembled WGS sequence"/>
</dbReference>
<dbReference type="AlphaFoldDB" id="A0A955L7R7"/>
<evidence type="ECO:0000313" key="2">
    <source>
        <dbReference type="EMBL" id="MCA9385094.1"/>
    </source>
</evidence>